<dbReference type="RefSeq" id="WP_131960932.1">
    <property type="nucleotide sequence ID" value="NZ_SMFL01000011.1"/>
</dbReference>
<dbReference type="EMBL" id="SMFL01000011">
    <property type="protein sequence ID" value="TDE11599.1"/>
    <property type="molecule type" value="Genomic_DNA"/>
</dbReference>
<dbReference type="GO" id="GO:0016740">
    <property type="term" value="F:transferase activity"/>
    <property type="evidence" value="ECO:0007669"/>
    <property type="project" value="UniProtKB-KW"/>
</dbReference>
<dbReference type="Proteomes" id="UP000294850">
    <property type="component" value="Unassembled WGS sequence"/>
</dbReference>
<comment type="caution">
    <text evidence="1">The sequence shown here is derived from an EMBL/GenBank/DDBJ whole genome shotgun (WGS) entry which is preliminary data.</text>
</comment>
<reference evidence="1 2" key="1">
    <citation type="submission" date="2019-03" db="EMBL/GenBank/DDBJ databases">
        <title>Dyadobacter AR-3-6 sp. nov., isolated from arctic soil.</title>
        <authorList>
            <person name="Chaudhary D.K."/>
        </authorList>
    </citation>
    <scope>NUCLEOTIDE SEQUENCE [LARGE SCALE GENOMIC DNA]</scope>
    <source>
        <strain evidence="1 2">AR-3-6</strain>
    </source>
</reference>
<evidence type="ECO:0000313" key="1">
    <source>
        <dbReference type="EMBL" id="TDE11599.1"/>
    </source>
</evidence>
<proteinExistence type="predicted"/>
<keyword evidence="1" id="KW-0808">Transferase</keyword>
<evidence type="ECO:0000313" key="2">
    <source>
        <dbReference type="Proteomes" id="UP000294850"/>
    </source>
</evidence>
<dbReference type="AlphaFoldDB" id="A0A4R5DCY2"/>
<protein>
    <submittedName>
        <fullName evidence="1">Glycosyltransferase family 1 protein</fullName>
    </submittedName>
</protein>
<gene>
    <name evidence="1" type="ORF">E0F88_24530</name>
</gene>
<dbReference type="Gene3D" id="3.40.50.2000">
    <property type="entry name" value="Glycogen Phosphorylase B"/>
    <property type="match status" value="2"/>
</dbReference>
<name>A0A4R5DCY2_9BACT</name>
<keyword evidence="2" id="KW-1185">Reference proteome</keyword>
<dbReference type="SUPFAM" id="SSF53756">
    <property type="entry name" value="UDP-Glycosyltransferase/glycogen phosphorylase"/>
    <property type="match status" value="1"/>
</dbReference>
<accession>A0A4R5DCY2</accession>
<sequence>MKAKNILIIGKIPPPIGGVTVHVARLLNDLKRKNFTDFSFYDLAKEPLWKVFPEMIRFPLIHLHTSNTYFQLIAAIFCLLTNRNLITTYHGNWRRFGFLRNLAGSISATLSFVPIALNPGSLHEMKKWNSRAVFISAFIRPGTLIPLPESILEKLHDYKRKYKLLFCTNATNLAFDRNGREIYGISDLVTRFSTIPGAALVVCDSSEKYIDVHLNHIPENILFLKGEHDFCNILWMSDGFIRNTTTDGDSISIREALHYGVTVFATDCVTRPAGCVLFKNIGETDFVEKLQMCSSEEFPPAYDYELYDATDKLIKLYRQCLNNCKI</sequence>
<organism evidence="1 2">
    <name type="scientific">Dyadobacter psychrotolerans</name>
    <dbReference type="NCBI Taxonomy" id="2541721"/>
    <lineage>
        <taxon>Bacteria</taxon>
        <taxon>Pseudomonadati</taxon>
        <taxon>Bacteroidota</taxon>
        <taxon>Cytophagia</taxon>
        <taxon>Cytophagales</taxon>
        <taxon>Spirosomataceae</taxon>
        <taxon>Dyadobacter</taxon>
    </lineage>
</organism>
<dbReference type="OrthoDB" id="798298at2"/>